<dbReference type="GO" id="GO:0046872">
    <property type="term" value="F:metal ion binding"/>
    <property type="evidence" value="ECO:0007669"/>
    <property type="project" value="InterPro"/>
</dbReference>
<dbReference type="InterPro" id="IPR005875">
    <property type="entry name" value="PurK"/>
</dbReference>
<dbReference type="Pfam" id="PF17769">
    <property type="entry name" value="PurK_C"/>
    <property type="match status" value="1"/>
</dbReference>
<dbReference type="SUPFAM" id="SSF56059">
    <property type="entry name" value="Glutathione synthetase ATP-binding domain-like"/>
    <property type="match status" value="1"/>
</dbReference>
<dbReference type="InterPro" id="IPR011761">
    <property type="entry name" value="ATP-grasp"/>
</dbReference>
<evidence type="ECO:0000256" key="2">
    <source>
        <dbReference type="ARBA" id="ARBA00022755"/>
    </source>
</evidence>
<evidence type="ECO:0000256" key="5">
    <source>
        <dbReference type="PROSITE-ProRule" id="PRU00409"/>
    </source>
</evidence>
<dbReference type="InterPro" id="IPR011054">
    <property type="entry name" value="Rudment_hybrid_motif"/>
</dbReference>
<dbReference type="Pfam" id="PF22660">
    <property type="entry name" value="RS_preATP-grasp-like"/>
    <property type="match status" value="1"/>
</dbReference>
<protein>
    <recommendedName>
        <fullName evidence="6">ATP-grasp domain-containing protein</fullName>
    </recommendedName>
</protein>
<evidence type="ECO:0000313" key="8">
    <source>
        <dbReference type="Proteomes" id="UP001195483"/>
    </source>
</evidence>
<dbReference type="GO" id="GO:0004638">
    <property type="term" value="F:phosphoribosylaminoimidazole carboxylase activity"/>
    <property type="evidence" value="ECO:0007669"/>
    <property type="project" value="InterPro"/>
</dbReference>
<evidence type="ECO:0000313" key="7">
    <source>
        <dbReference type="EMBL" id="KAK3605110.1"/>
    </source>
</evidence>
<keyword evidence="1 5" id="KW-0547">Nucleotide-binding</keyword>
<dbReference type="PROSITE" id="PS50975">
    <property type="entry name" value="ATP_GRASP"/>
    <property type="match status" value="1"/>
</dbReference>
<evidence type="ECO:0000256" key="1">
    <source>
        <dbReference type="ARBA" id="ARBA00022741"/>
    </source>
</evidence>
<evidence type="ECO:0000256" key="4">
    <source>
        <dbReference type="ARBA" id="ARBA00025704"/>
    </source>
</evidence>
<dbReference type="NCBIfam" id="TIGR01161">
    <property type="entry name" value="purK"/>
    <property type="match status" value="1"/>
</dbReference>
<comment type="pathway">
    <text evidence="4">Purine metabolism.</text>
</comment>
<dbReference type="InterPro" id="IPR054350">
    <property type="entry name" value="PurT/PurK_preATP-grasp"/>
</dbReference>
<reference evidence="7" key="2">
    <citation type="journal article" date="2021" name="Genome Biol. Evol.">
        <title>Developing a high-quality reference genome for a parasitic bivalve with doubly uniparental inheritance (Bivalvia: Unionida).</title>
        <authorList>
            <person name="Smith C.H."/>
        </authorList>
    </citation>
    <scope>NUCLEOTIDE SEQUENCE</scope>
    <source>
        <strain evidence="7">CHS0354</strain>
        <tissue evidence="7">Mantle</tissue>
    </source>
</reference>
<keyword evidence="8" id="KW-1185">Reference proteome</keyword>
<dbReference type="SUPFAM" id="SSF52540">
    <property type="entry name" value="P-loop containing nucleoside triphosphate hydrolases"/>
    <property type="match status" value="1"/>
</dbReference>
<dbReference type="PANTHER" id="PTHR11609">
    <property type="entry name" value="PURINE BIOSYNTHESIS PROTEIN 6/7, PUR6/7"/>
    <property type="match status" value="1"/>
</dbReference>
<dbReference type="PANTHER" id="PTHR11609:SF5">
    <property type="entry name" value="PHOSPHORIBOSYLAMINOIMIDAZOLE CARBOXYLASE"/>
    <property type="match status" value="1"/>
</dbReference>
<accession>A0AAE0T894</accession>
<reference evidence="7" key="3">
    <citation type="submission" date="2023-05" db="EMBL/GenBank/DDBJ databases">
        <authorList>
            <person name="Smith C.H."/>
        </authorList>
    </citation>
    <scope>NUCLEOTIDE SEQUENCE</scope>
    <source>
        <strain evidence="7">CHS0354</strain>
        <tissue evidence="7">Mantle</tissue>
    </source>
</reference>
<dbReference type="Gene3D" id="3.30.470.20">
    <property type="entry name" value="ATP-grasp fold, B domain"/>
    <property type="match status" value="1"/>
</dbReference>
<reference evidence="7" key="1">
    <citation type="journal article" date="2021" name="Genome Biol. Evol.">
        <title>A High-Quality Reference Genome for a Parasitic Bivalve with Doubly Uniparental Inheritance (Bivalvia: Unionida).</title>
        <authorList>
            <person name="Smith C.H."/>
        </authorList>
    </citation>
    <scope>NUCLEOTIDE SEQUENCE</scope>
    <source>
        <strain evidence="7">CHS0354</strain>
    </source>
</reference>
<dbReference type="Gene3D" id="3.30.1490.20">
    <property type="entry name" value="ATP-grasp fold, A domain"/>
    <property type="match status" value="1"/>
</dbReference>
<dbReference type="Gene3D" id="3.40.50.300">
    <property type="entry name" value="P-loop containing nucleotide triphosphate hydrolases"/>
    <property type="match status" value="1"/>
</dbReference>
<evidence type="ECO:0000256" key="3">
    <source>
        <dbReference type="ARBA" id="ARBA00022840"/>
    </source>
</evidence>
<dbReference type="InterPro" id="IPR003959">
    <property type="entry name" value="ATPase_AAA_core"/>
</dbReference>
<dbReference type="CDD" id="cd00267">
    <property type="entry name" value="ABC_ATPase"/>
    <property type="match status" value="1"/>
</dbReference>
<dbReference type="HAMAP" id="MF_01928">
    <property type="entry name" value="PurK"/>
    <property type="match status" value="1"/>
</dbReference>
<dbReference type="Pfam" id="PF13304">
    <property type="entry name" value="AAA_21"/>
    <property type="match status" value="1"/>
</dbReference>
<dbReference type="EMBL" id="JAEAOA010000085">
    <property type="protein sequence ID" value="KAK3605110.1"/>
    <property type="molecule type" value="Genomic_DNA"/>
</dbReference>
<feature type="domain" description="ATP-grasp" evidence="6">
    <location>
        <begin position="104"/>
        <end position="292"/>
    </location>
</feature>
<dbReference type="GO" id="GO:0005524">
    <property type="term" value="F:ATP binding"/>
    <property type="evidence" value="ECO:0007669"/>
    <property type="project" value="UniProtKB-UniRule"/>
</dbReference>
<comment type="caution">
    <text evidence="7">The sequence shown here is derived from an EMBL/GenBank/DDBJ whole genome shotgun (WGS) entry which is preliminary data.</text>
</comment>
<dbReference type="InterPro" id="IPR027417">
    <property type="entry name" value="P-loop_NTPase"/>
</dbReference>
<proteinExistence type="inferred from homology"/>
<sequence>MNVGILGGGQLAKMSALAAYRMGIDVSFYEKNEDAPALRIAKYVTLGEWNDIKKLEKFARGVDVITLENEFIDTEIIETIEGFGKKVFPTSHSIKQIQDKFVQKLTLIEAKLPVASFSEIRNTAEGKGFGQMFGFPYLLKARKNSYDGYGNKTIHEAGDLKNYMHELGYPNRKLFAEQFIHYEKELATIVAKNERGEMCVFPVVETVQKNHICSLVKAPADISPDVQKKVWEMAIQTMNAIKCTGVLAIEFFLTKDGELLINELAQRPHNSGHYSLEACNMSQFEAHIRSVVNQPLKPITMTQPCAVMVNLLGKGDVTISSIFTTQRHPNATLHVYGKKESRRGRKMGHITVIGKSMEECVHEALRLQSDVFIATLTRIYSFMEDKTERKNIDKKPMFMLIEISVFWKTIKDNKEIEQHLTVKLRYNTPLSIYAIPECGFEIFNTLIEDKNFPHIVYVPPFSGLEPVEKWLDDGNVKQNVGKGQPGSVLRNLLYRVIDVKDKNGNTVSPKENKNWKEIQDKINDWFGVLIMPPKYEKGQSTQISLNYSVNKKEFDIISGGSGFHQILTLMAFFYGYKEVSTILFDEPDAHLHVNLQRQILSYFKQKKQIQFLIATHSEEFIRGVEVNSIISMLSETPQRISSSEPVVKAMSIVENNDVIQTKQSPFILYVEGEDDVRILTTWAEQLDKTDIIKQFLFHKMGGTSKKAMDDKQNEHFKALRKIIPNLTRVVLFDYDSKESFHPEEKNPAIKEWKRKNIENYLLVPDAWKAAILDATNSNKYSLFNSHYQKIVDDFFNEQNLTLPPNSNWNNVKANVFQLVDGKKILFENPDSLFQIINSELGIAVNREKVAGNMTKDTIHNDIIEFFDFLQRQLLHAKQIM</sequence>
<dbReference type="SUPFAM" id="SSF52440">
    <property type="entry name" value="PreATP-grasp domain"/>
    <property type="match status" value="1"/>
</dbReference>
<dbReference type="SUPFAM" id="SSF51246">
    <property type="entry name" value="Rudiment single hybrid motif"/>
    <property type="match status" value="1"/>
</dbReference>
<dbReference type="InterPro" id="IPR013815">
    <property type="entry name" value="ATP_grasp_subdomain_1"/>
</dbReference>
<dbReference type="Proteomes" id="UP001195483">
    <property type="component" value="Unassembled WGS sequence"/>
</dbReference>
<dbReference type="GO" id="GO:0006189">
    <property type="term" value="P:'de novo' IMP biosynthetic process"/>
    <property type="evidence" value="ECO:0007669"/>
    <property type="project" value="InterPro"/>
</dbReference>
<dbReference type="InterPro" id="IPR003135">
    <property type="entry name" value="ATP-grasp_carboxylate-amine"/>
</dbReference>
<keyword evidence="2" id="KW-0658">Purine biosynthesis</keyword>
<name>A0AAE0T894_9BIVA</name>
<keyword evidence="3 5" id="KW-0067">ATP-binding</keyword>
<dbReference type="AlphaFoldDB" id="A0AAE0T894"/>
<dbReference type="GO" id="GO:0016887">
    <property type="term" value="F:ATP hydrolysis activity"/>
    <property type="evidence" value="ECO:0007669"/>
    <property type="project" value="InterPro"/>
</dbReference>
<organism evidence="7 8">
    <name type="scientific">Potamilus streckersoni</name>
    <dbReference type="NCBI Taxonomy" id="2493646"/>
    <lineage>
        <taxon>Eukaryota</taxon>
        <taxon>Metazoa</taxon>
        <taxon>Spiralia</taxon>
        <taxon>Lophotrochozoa</taxon>
        <taxon>Mollusca</taxon>
        <taxon>Bivalvia</taxon>
        <taxon>Autobranchia</taxon>
        <taxon>Heteroconchia</taxon>
        <taxon>Palaeoheterodonta</taxon>
        <taxon>Unionida</taxon>
        <taxon>Unionoidea</taxon>
        <taxon>Unionidae</taxon>
        <taxon>Ambleminae</taxon>
        <taxon>Lampsilini</taxon>
        <taxon>Potamilus</taxon>
    </lineage>
</organism>
<dbReference type="Gene3D" id="3.40.50.20">
    <property type="match status" value="1"/>
</dbReference>
<gene>
    <name evidence="7" type="ORF">CHS0354_000778</name>
</gene>
<dbReference type="Pfam" id="PF02222">
    <property type="entry name" value="ATP-grasp"/>
    <property type="match status" value="1"/>
</dbReference>
<dbReference type="InterPro" id="IPR040686">
    <property type="entry name" value="PurK_C"/>
</dbReference>
<dbReference type="NCBIfam" id="NF004679">
    <property type="entry name" value="PRK06019.1-5"/>
    <property type="match status" value="1"/>
</dbReference>
<dbReference type="GO" id="GO:0005829">
    <property type="term" value="C:cytosol"/>
    <property type="evidence" value="ECO:0007669"/>
    <property type="project" value="TreeGrafter"/>
</dbReference>
<evidence type="ECO:0000259" key="6">
    <source>
        <dbReference type="PROSITE" id="PS50975"/>
    </source>
</evidence>
<dbReference type="InterPro" id="IPR016185">
    <property type="entry name" value="PreATP-grasp_dom_sf"/>
</dbReference>